<proteinExistence type="predicted"/>
<accession>A0A6J5FFI4</accession>
<dbReference type="EMBL" id="CADIKL010000001">
    <property type="protein sequence ID" value="CAB3776633.1"/>
    <property type="molecule type" value="Genomic_DNA"/>
</dbReference>
<sequence>MQRAALNEAARLLWCVRQRVGALIALIPLIPLIH</sequence>
<keyword evidence="2" id="KW-1185">Reference proteome</keyword>
<dbReference type="AlphaFoldDB" id="A0A6J5FFI4"/>
<evidence type="ECO:0000313" key="2">
    <source>
        <dbReference type="Proteomes" id="UP000494119"/>
    </source>
</evidence>
<organism evidence="1 2">
    <name type="scientific">Paraburkholderia caffeinitolerans</name>
    <dbReference type="NCBI Taxonomy" id="1723730"/>
    <lineage>
        <taxon>Bacteria</taxon>
        <taxon>Pseudomonadati</taxon>
        <taxon>Pseudomonadota</taxon>
        <taxon>Betaproteobacteria</taxon>
        <taxon>Burkholderiales</taxon>
        <taxon>Burkholderiaceae</taxon>
        <taxon>Paraburkholderia</taxon>
    </lineage>
</organism>
<name>A0A6J5FFI4_9BURK</name>
<evidence type="ECO:0000313" key="1">
    <source>
        <dbReference type="EMBL" id="CAB3776633.1"/>
    </source>
</evidence>
<dbReference type="Proteomes" id="UP000494119">
    <property type="component" value="Unassembled WGS sequence"/>
</dbReference>
<reference evidence="1 2" key="1">
    <citation type="submission" date="2020-04" db="EMBL/GenBank/DDBJ databases">
        <authorList>
            <person name="De Canck E."/>
        </authorList>
    </citation>
    <scope>NUCLEOTIDE SEQUENCE [LARGE SCALE GENOMIC DNA]</scope>
    <source>
        <strain evidence="1 2">LMG 28688</strain>
    </source>
</reference>
<gene>
    <name evidence="1" type="ORF">LMG28688_00272</name>
</gene>
<protein>
    <submittedName>
        <fullName evidence="1">Uncharacterized protein</fullName>
    </submittedName>
</protein>